<feature type="signal peptide" evidence="8">
    <location>
        <begin position="1"/>
        <end position="19"/>
    </location>
</feature>
<sequence>MKSISLLLALYLFQPAALAYIWPNPPIDGLEDAYTISSGFGALGIVDDVTPCTLGPAGSGRQTSAEWLRTAYHDMATYDSATGLGGLDASIGFETNRPENIGTAFNTTMSFFNVIQTNHMSCECVILAIKNCGGPSIPFRPGCIDATEAGPSGVPQPTESLETHIHHEFARQGFNATEMIGLVACGHTLGGVHQVDFLSIVANAITPENQEGVVHFDDTSGVYDNHIAVQYFNGSSVDPLVINSNSDAAIFGSDGNQTMREFAQDSEFYISRCGELLERMLNTVPSSVKLGDVIEPLPVKPYDMNLFFNATGGLQFSGFIRIFGTSDEAAAANPLDMPVRLVWLDRHGGSSTSYTTPAVSAEFMAATSLFGSLQFFQFVDVDIDPSLGISSFVVEWAYDQQSALTTANNGGAGFPYQDVILFQTKGSCHGAVDKNSTINAVVSTSLNKILIINTHPFRFGTTWAPSPMYMWTTASRRRNKAR</sequence>
<evidence type="ECO:0000256" key="4">
    <source>
        <dbReference type="ARBA" id="ARBA00022617"/>
    </source>
</evidence>
<evidence type="ECO:0000256" key="2">
    <source>
        <dbReference type="ARBA" id="ARBA00005997"/>
    </source>
</evidence>
<keyword evidence="5" id="KW-0479">Metal-binding</keyword>
<reference evidence="10" key="1">
    <citation type="submission" date="2023-03" db="EMBL/GenBank/DDBJ databases">
        <title>Massive genome expansion in bonnet fungi (Mycena s.s.) driven by repeated elements and novel gene families across ecological guilds.</title>
        <authorList>
            <consortium name="Lawrence Berkeley National Laboratory"/>
            <person name="Harder C.B."/>
            <person name="Miyauchi S."/>
            <person name="Viragh M."/>
            <person name="Kuo A."/>
            <person name="Thoen E."/>
            <person name="Andreopoulos B."/>
            <person name="Lu D."/>
            <person name="Skrede I."/>
            <person name="Drula E."/>
            <person name="Henrissat B."/>
            <person name="Morin E."/>
            <person name="Kohler A."/>
            <person name="Barry K."/>
            <person name="LaButti K."/>
            <person name="Morin E."/>
            <person name="Salamov A."/>
            <person name="Lipzen A."/>
            <person name="Mereny Z."/>
            <person name="Hegedus B."/>
            <person name="Baldrian P."/>
            <person name="Stursova M."/>
            <person name="Weitz H."/>
            <person name="Taylor A."/>
            <person name="Grigoriev I.V."/>
            <person name="Nagy L.G."/>
            <person name="Martin F."/>
            <person name="Kauserud H."/>
        </authorList>
    </citation>
    <scope>NUCLEOTIDE SEQUENCE</scope>
    <source>
        <strain evidence="10">9284</strain>
    </source>
</reference>
<keyword evidence="8" id="KW-0732">Signal</keyword>
<proteinExistence type="inferred from homology"/>
<dbReference type="Gene3D" id="1.10.420.10">
    <property type="entry name" value="Peroxidase, domain 2"/>
    <property type="match status" value="1"/>
</dbReference>
<name>A0AAD7F8K7_9AGAR</name>
<keyword evidence="11" id="KW-1185">Reference proteome</keyword>
<dbReference type="GO" id="GO:0034599">
    <property type="term" value="P:cellular response to oxidative stress"/>
    <property type="evidence" value="ECO:0007669"/>
    <property type="project" value="InterPro"/>
</dbReference>
<dbReference type="GO" id="GO:0004601">
    <property type="term" value="F:peroxidase activity"/>
    <property type="evidence" value="ECO:0007669"/>
    <property type="project" value="UniProtKB-KW"/>
</dbReference>
<evidence type="ECO:0000313" key="10">
    <source>
        <dbReference type="EMBL" id="KAJ7608983.1"/>
    </source>
</evidence>
<evidence type="ECO:0000256" key="8">
    <source>
        <dbReference type="RuleBase" id="RU363051"/>
    </source>
</evidence>
<evidence type="ECO:0000256" key="1">
    <source>
        <dbReference type="ARBA" id="ARBA00003917"/>
    </source>
</evidence>
<comment type="similarity">
    <text evidence="2">Belongs to the peroxidase family. Cytochrome c peroxidase subfamily.</text>
</comment>
<protein>
    <recommendedName>
        <fullName evidence="8">Peroxidase</fullName>
        <ecNumber evidence="8">1.11.1.-</ecNumber>
    </recommendedName>
</protein>
<feature type="domain" description="Plant heme peroxidase family profile" evidence="9">
    <location>
        <begin position="61"/>
        <end position="225"/>
    </location>
</feature>
<gene>
    <name evidence="10" type="ORF">FB45DRAFT_845560</name>
</gene>
<dbReference type="GO" id="GO:0020037">
    <property type="term" value="F:heme binding"/>
    <property type="evidence" value="ECO:0007669"/>
    <property type="project" value="UniProtKB-UniRule"/>
</dbReference>
<evidence type="ECO:0000313" key="11">
    <source>
        <dbReference type="Proteomes" id="UP001221142"/>
    </source>
</evidence>
<evidence type="ECO:0000256" key="7">
    <source>
        <dbReference type="ARBA" id="ARBA00023004"/>
    </source>
</evidence>
<dbReference type="InterPro" id="IPR002016">
    <property type="entry name" value="Haem_peroxidase"/>
</dbReference>
<keyword evidence="4" id="KW-0349">Heme</keyword>
<dbReference type="Pfam" id="PF00141">
    <property type="entry name" value="peroxidase"/>
    <property type="match status" value="1"/>
</dbReference>
<dbReference type="PANTHER" id="PTHR31356">
    <property type="entry name" value="THYLAKOID LUMENAL 29 KDA PROTEIN, CHLOROPLASTIC-RELATED"/>
    <property type="match status" value="1"/>
</dbReference>
<dbReference type="Proteomes" id="UP001221142">
    <property type="component" value="Unassembled WGS sequence"/>
</dbReference>
<dbReference type="AlphaFoldDB" id="A0AAD7F8K7"/>
<evidence type="ECO:0000259" key="9">
    <source>
        <dbReference type="Pfam" id="PF00141"/>
    </source>
</evidence>
<keyword evidence="6 8" id="KW-0560">Oxidoreductase</keyword>
<dbReference type="Gene3D" id="1.10.520.10">
    <property type="match status" value="1"/>
</dbReference>
<keyword evidence="3 8" id="KW-0575">Peroxidase</keyword>
<dbReference type="PRINTS" id="PR00459">
    <property type="entry name" value="ASPEROXIDASE"/>
</dbReference>
<keyword evidence="7" id="KW-0408">Iron</keyword>
<feature type="chain" id="PRO_5041780545" description="Peroxidase" evidence="8">
    <location>
        <begin position="20"/>
        <end position="482"/>
    </location>
</feature>
<evidence type="ECO:0000256" key="6">
    <source>
        <dbReference type="ARBA" id="ARBA00023002"/>
    </source>
</evidence>
<dbReference type="InterPro" id="IPR002207">
    <property type="entry name" value="Peroxidase_I"/>
</dbReference>
<dbReference type="InterPro" id="IPR010255">
    <property type="entry name" value="Haem_peroxidase_sf"/>
</dbReference>
<evidence type="ECO:0000256" key="3">
    <source>
        <dbReference type="ARBA" id="ARBA00022559"/>
    </source>
</evidence>
<evidence type="ECO:0000256" key="5">
    <source>
        <dbReference type="ARBA" id="ARBA00022723"/>
    </source>
</evidence>
<dbReference type="GO" id="GO:0000302">
    <property type="term" value="P:response to reactive oxygen species"/>
    <property type="evidence" value="ECO:0007669"/>
    <property type="project" value="TreeGrafter"/>
</dbReference>
<dbReference type="GO" id="GO:0042744">
    <property type="term" value="P:hydrogen peroxide catabolic process"/>
    <property type="evidence" value="ECO:0007669"/>
    <property type="project" value="TreeGrafter"/>
</dbReference>
<comment type="function">
    <text evidence="1">Destroys radicals which are normally produced within the cells and which are toxic to biological systems.</text>
</comment>
<comment type="caution">
    <text evidence="10">The sequence shown here is derived from an EMBL/GenBank/DDBJ whole genome shotgun (WGS) entry which is preliminary data.</text>
</comment>
<dbReference type="InterPro" id="IPR044831">
    <property type="entry name" value="Ccp1-like"/>
</dbReference>
<organism evidence="10 11">
    <name type="scientific">Roridomyces roridus</name>
    <dbReference type="NCBI Taxonomy" id="1738132"/>
    <lineage>
        <taxon>Eukaryota</taxon>
        <taxon>Fungi</taxon>
        <taxon>Dikarya</taxon>
        <taxon>Basidiomycota</taxon>
        <taxon>Agaricomycotina</taxon>
        <taxon>Agaricomycetes</taxon>
        <taxon>Agaricomycetidae</taxon>
        <taxon>Agaricales</taxon>
        <taxon>Marasmiineae</taxon>
        <taxon>Mycenaceae</taxon>
        <taxon>Roridomyces</taxon>
    </lineage>
</organism>
<dbReference type="EC" id="1.11.1.-" evidence="8"/>
<accession>A0AAD7F8K7</accession>
<dbReference type="EMBL" id="JARKIF010000042">
    <property type="protein sequence ID" value="KAJ7608983.1"/>
    <property type="molecule type" value="Genomic_DNA"/>
</dbReference>
<dbReference type="PANTHER" id="PTHR31356:SF53">
    <property type="entry name" value="HEME PEROXIDASE"/>
    <property type="match status" value="1"/>
</dbReference>
<dbReference type="SUPFAM" id="SSF48113">
    <property type="entry name" value="Heme-dependent peroxidases"/>
    <property type="match status" value="1"/>
</dbReference>
<dbReference type="GO" id="GO:0046872">
    <property type="term" value="F:metal ion binding"/>
    <property type="evidence" value="ECO:0007669"/>
    <property type="project" value="UniProtKB-UniRule"/>
</dbReference>